<keyword evidence="2" id="KW-0391">Immunity</keyword>
<dbReference type="Proteomes" id="UP001488838">
    <property type="component" value="Unassembled WGS sequence"/>
</dbReference>
<dbReference type="PANTHER" id="PTHR23268:SF28">
    <property type="entry name" value="T CELL RECEPTOR BETA VARIABLE 19"/>
    <property type="match status" value="1"/>
</dbReference>
<dbReference type="InterPro" id="IPR013106">
    <property type="entry name" value="Ig_V-set"/>
</dbReference>
<organism evidence="8 9">
    <name type="scientific">Myodes glareolus</name>
    <name type="common">Bank vole</name>
    <name type="synonym">Clethrionomys glareolus</name>
    <dbReference type="NCBI Taxonomy" id="447135"/>
    <lineage>
        <taxon>Eukaryota</taxon>
        <taxon>Metazoa</taxon>
        <taxon>Chordata</taxon>
        <taxon>Craniata</taxon>
        <taxon>Vertebrata</taxon>
        <taxon>Euteleostomi</taxon>
        <taxon>Mammalia</taxon>
        <taxon>Eutheria</taxon>
        <taxon>Euarchontoglires</taxon>
        <taxon>Glires</taxon>
        <taxon>Rodentia</taxon>
        <taxon>Myomorpha</taxon>
        <taxon>Muroidea</taxon>
        <taxon>Cricetidae</taxon>
        <taxon>Arvicolinae</taxon>
        <taxon>Myodes</taxon>
    </lineage>
</organism>
<feature type="domain" description="Ig-like" evidence="7">
    <location>
        <begin position="148"/>
        <end position="272"/>
    </location>
</feature>
<keyword evidence="3" id="KW-1064">Adaptive immunity</keyword>
<comment type="caution">
    <text evidence="8">The sequence shown here is derived from an EMBL/GenBank/DDBJ whole genome shotgun (WGS) entry which is preliminary data.</text>
</comment>
<sequence length="283" mass="31339">MSKQVLCWVALCLLAAGTTHGAITQKPKFLIGLQGQKLTMECQQGFNHDAMYWYRQDPGKGLRQIYYSIAEKDIQKGELSEGYSVSREKKPFFPLTVTSAQKNQMAVYLCASSITHSQNASGSGLQVPMDHQGGYWSLWISEVGFRLPWVSEVGTGCGLGALVDQYPRRSICRTGTSMKIECHSVGVQATTVAWYRQSPQRAFELMAISTVSSTATYEQNFPEDKFPISHPNLTFSSLTVSNAYPEDGGLYICGARDTVLGRSITSQQEPLQQPSFPTQYSET</sequence>
<name>A0AAW0HAE8_MYOGA</name>
<gene>
    <name evidence="8" type="ORF">U0070_005761</name>
</gene>
<keyword evidence="1 6" id="KW-0732">Signal</keyword>
<evidence type="ECO:0000256" key="6">
    <source>
        <dbReference type="SAM" id="SignalP"/>
    </source>
</evidence>
<evidence type="ECO:0000313" key="8">
    <source>
        <dbReference type="EMBL" id="KAK7798779.1"/>
    </source>
</evidence>
<dbReference type="SMART" id="SM00409">
    <property type="entry name" value="IG"/>
    <property type="match status" value="2"/>
</dbReference>
<dbReference type="InterPro" id="IPR003599">
    <property type="entry name" value="Ig_sub"/>
</dbReference>
<dbReference type="InterPro" id="IPR050413">
    <property type="entry name" value="TCR_beta_variable"/>
</dbReference>
<feature type="chain" id="PRO_5043900609" description="Ig-like domain-containing protein" evidence="6">
    <location>
        <begin position="22"/>
        <end position="283"/>
    </location>
</feature>
<dbReference type="Pfam" id="PF07686">
    <property type="entry name" value="V-set"/>
    <property type="match status" value="2"/>
</dbReference>
<dbReference type="InterPro" id="IPR007110">
    <property type="entry name" value="Ig-like_dom"/>
</dbReference>
<dbReference type="AlphaFoldDB" id="A0AAW0HAE8"/>
<evidence type="ECO:0000256" key="4">
    <source>
        <dbReference type="ARBA" id="ARBA00023319"/>
    </source>
</evidence>
<keyword evidence="5" id="KW-1279">T cell receptor</keyword>
<dbReference type="PANTHER" id="PTHR23268">
    <property type="entry name" value="T-CELL RECEPTOR BETA CHAIN"/>
    <property type="match status" value="1"/>
</dbReference>
<evidence type="ECO:0000256" key="2">
    <source>
        <dbReference type="ARBA" id="ARBA00022859"/>
    </source>
</evidence>
<evidence type="ECO:0000256" key="3">
    <source>
        <dbReference type="ARBA" id="ARBA00023130"/>
    </source>
</evidence>
<keyword evidence="4" id="KW-0393">Immunoglobulin domain</keyword>
<feature type="non-terminal residue" evidence="8">
    <location>
        <position position="283"/>
    </location>
</feature>
<dbReference type="PROSITE" id="PS50835">
    <property type="entry name" value="IG_LIKE"/>
    <property type="match status" value="1"/>
</dbReference>
<dbReference type="GO" id="GO:0042101">
    <property type="term" value="C:T cell receptor complex"/>
    <property type="evidence" value="ECO:0007669"/>
    <property type="project" value="UniProtKB-KW"/>
</dbReference>
<dbReference type="GO" id="GO:0007166">
    <property type="term" value="P:cell surface receptor signaling pathway"/>
    <property type="evidence" value="ECO:0007669"/>
    <property type="project" value="TreeGrafter"/>
</dbReference>
<dbReference type="InterPro" id="IPR013783">
    <property type="entry name" value="Ig-like_fold"/>
</dbReference>
<evidence type="ECO:0000256" key="5">
    <source>
        <dbReference type="ARBA" id="ARBA00043266"/>
    </source>
</evidence>
<evidence type="ECO:0000256" key="1">
    <source>
        <dbReference type="ARBA" id="ARBA00022729"/>
    </source>
</evidence>
<dbReference type="Gene3D" id="2.60.40.10">
    <property type="entry name" value="Immunoglobulins"/>
    <property type="match status" value="2"/>
</dbReference>
<proteinExistence type="predicted"/>
<feature type="signal peptide" evidence="6">
    <location>
        <begin position="1"/>
        <end position="21"/>
    </location>
</feature>
<protein>
    <recommendedName>
        <fullName evidence="7">Ig-like domain-containing protein</fullName>
    </recommendedName>
</protein>
<evidence type="ECO:0000259" key="7">
    <source>
        <dbReference type="PROSITE" id="PS50835"/>
    </source>
</evidence>
<dbReference type="SMART" id="SM00406">
    <property type="entry name" value="IGv"/>
    <property type="match status" value="2"/>
</dbReference>
<evidence type="ECO:0000313" key="9">
    <source>
        <dbReference type="Proteomes" id="UP001488838"/>
    </source>
</evidence>
<keyword evidence="9" id="KW-1185">Reference proteome</keyword>
<dbReference type="InterPro" id="IPR036179">
    <property type="entry name" value="Ig-like_dom_sf"/>
</dbReference>
<reference evidence="8 9" key="1">
    <citation type="journal article" date="2023" name="bioRxiv">
        <title>Conserved and derived expression patterns and positive selection on dental genes reveal complex evolutionary context of ever-growing rodent molars.</title>
        <authorList>
            <person name="Calamari Z.T."/>
            <person name="Song A."/>
            <person name="Cohen E."/>
            <person name="Akter M."/>
            <person name="Roy R.D."/>
            <person name="Hallikas O."/>
            <person name="Christensen M.M."/>
            <person name="Li P."/>
            <person name="Marangoni P."/>
            <person name="Jernvall J."/>
            <person name="Klein O.D."/>
        </authorList>
    </citation>
    <scope>NUCLEOTIDE SEQUENCE [LARGE SCALE GENOMIC DNA]</scope>
    <source>
        <strain evidence="8">V071</strain>
    </source>
</reference>
<dbReference type="GO" id="GO:0002250">
    <property type="term" value="P:adaptive immune response"/>
    <property type="evidence" value="ECO:0007669"/>
    <property type="project" value="UniProtKB-KW"/>
</dbReference>
<accession>A0AAW0HAE8</accession>
<dbReference type="SUPFAM" id="SSF48726">
    <property type="entry name" value="Immunoglobulin"/>
    <property type="match status" value="2"/>
</dbReference>
<dbReference type="EMBL" id="JBBHLL010000664">
    <property type="protein sequence ID" value="KAK7798779.1"/>
    <property type="molecule type" value="Genomic_DNA"/>
</dbReference>